<dbReference type="PANTHER" id="PTHR47976:SF108">
    <property type="entry name" value="G-TYPE LECTIN S-RECEPTOR-LIKE SERINE_THREONINE-PROTEIN KINASE LECRK1"/>
    <property type="match status" value="1"/>
</dbReference>
<dbReference type="Gene3D" id="3.30.200.20">
    <property type="entry name" value="Phosphorylase Kinase, domain 1"/>
    <property type="match status" value="1"/>
</dbReference>
<dbReference type="CDD" id="cd00028">
    <property type="entry name" value="B_lectin"/>
    <property type="match status" value="1"/>
</dbReference>
<dbReference type="PANTHER" id="PTHR47976">
    <property type="entry name" value="G-TYPE LECTIN S-RECEPTOR-LIKE SERINE/THREONINE-PROTEIN KINASE SD2-5"/>
    <property type="match status" value="1"/>
</dbReference>
<dbReference type="InterPro" id="IPR000719">
    <property type="entry name" value="Prot_kinase_dom"/>
</dbReference>
<evidence type="ECO:0000256" key="12">
    <source>
        <dbReference type="ARBA" id="ARBA00023136"/>
    </source>
</evidence>
<dbReference type="Gene3D" id="2.90.10.10">
    <property type="entry name" value="Bulb-type lectin domain"/>
    <property type="match status" value="2"/>
</dbReference>
<dbReference type="InterPro" id="IPR011009">
    <property type="entry name" value="Kinase-like_dom_sf"/>
</dbReference>
<dbReference type="Gene3D" id="1.10.510.10">
    <property type="entry name" value="Transferase(Phosphotransferase) domain 1"/>
    <property type="match status" value="1"/>
</dbReference>
<keyword evidence="3" id="KW-0245">EGF-like domain</keyword>
<evidence type="ECO:0000259" key="21">
    <source>
        <dbReference type="PROSITE" id="PS50011"/>
    </source>
</evidence>
<keyword evidence="14" id="KW-0675">Receptor</keyword>
<dbReference type="PROSITE" id="PS50927">
    <property type="entry name" value="BULB_LECTIN"/>
    <property type="match status" value="1"/>
</dbReference>
<accession>A0A8B7BJ24</accession>
<protein>
    <recommendedName>
        <fullName evidence="18">Receptor-like serine/threonine-protein kinase</fullName>
        <ecNumber evidence="18">2.7.11.1</ecNumber>
    </recommendedName>
</protein>
<keyword evidence="7" id="KW-0430">Lectin</keyword>
<dbReference type="Pfam" id="PF07714">
    <property type="entry name" value="PK_Tyr_Ser-Thr"/>
    <property type="match status" value="1"/>
</dbReference>
<dbReference type="PROSITE" id="PS50011">
    <property type="entry name" value="PROTEIN_KINASE_DOM"/>
    <property type="match status" value="1"/>
</dbReference>
<dbReference type="PIRSF" id="PIRSF000641">
    <property type="entry name" value="SRK"/>
    <property type="match status" value="1"/>
</dbReference>
<dbReference type="SUPFAM" id="SSF56112">
    <property type="entry name" value="Protein kinase-like (PK-like)"/>
    <property type="match status" value="1"/>
</dbReference>
<comment type="catalytic activity">
    <reaction evidence="16 18">
        <text>L-threonyl-[protein] + ATP = O-phospho-L-threonyl-[protein] + ADP + H(+)</text>
        <dbReference type="Rhea" id="RHEA:46608"/>
        <dbReference type="Rhea" id="RHEA-COMP:11060"/>
        <dbReference type="Rhea" id="RHEA-COMP:11605"/>
        <dbReference type="ChEBI" id="CHEBI:15378"/>
        <dbReference type="ChEBI" id="CHEBI:30013"/>
        <dbReference type="ChEBI" id="CHEBI:30616"/>
        <dbReference type="ChEBI" id="CHEBI:61977"/>
        <dbReference type="ChEBI" id="CHEBI:456216"/>
        <dbReference type="EC" id="2.7.11.1"/>
    </reaction>
</comment>
<name>A0A8B7BJ24_PHODC</name>
<dbReference type="KEGG" id="pda:103697956"/>
<evidence type="ECO:0000256" key="17">
    <source>
        <dbReference type="ARBA" id="ARBA00048679"/>
    </source>
</evidence>
<dbReference type="GO" id="GO:0005524">
    <property type="term" value="F:ATP binding"/>
    <property type="evidence" value="ECO:0007669"/>
    <property type="project" value="UniProtKB-KW"/>
</dbReference>
<keyword evidence="11 19" id="KW-1133">Transmembrane helix</keyword>
<proteinExistence type="inferred from homology"/>
<dbReference type="SUPFAM" id="SSF51110">
    <property type="entry name" value="alpha-D-mannose-specific plant lectins"/>
    <property type="match status" value="2"/>
</dbReference>
<keyword evidence="12 19" id="KW-0472">Membrane</keyword>
<keyword evidence="9 18" id="KW-0418">Kinase</keyword>
<dbReference type="CDD" id="cd01098">
    <property type="entry name" value="PAN_AP_plant"/>
    <property type="match status" value="1"/>
</dbReference>
<dbReference type="OrthoDB" id="1930390at2759"/>
<evidence type="ECO:0000256" key="7">
    <source>
        <dbReference type="ARBA" id="ARBA00022734"/>
    </source>
</evidence>
<evidence type="ECO:0000256" key="9">
    <source>
        <dbReference type="ARBA" id="ARBA00022777"/>
    </source>
</evidence>
<dbReference type="GO" id="GO:0051707">
    <property type="term" value="P:response to other organism"/>
    <property type="evidence" value="ECO:0007669"/>
    <property type="project" value="UniProtKB-ARBA"/>
</dbReference>
<comment type="catalytic activity">
    <reaction evidence="17 18">
        <text>L-seryl-[protein] + ATP = O-phospho-L-seryl-[protein] + ADP + H(+)</text>
        <dbReference type="Rhea" id="RHEA:17989"/>
        <dbReference type="Rhea" id="RHEA-COMP:9863"/>
        <dbReference type="Rhea" id="RHEA-COMP:11604"/>
        <dbReference type="ChEBI" id="CHEBI:15378"/>
        <dbReference type="ChEBI" id="CHEBI:29999"/>
        <dbReference type="ChEBI" id="CHEBI:30616"/>
        <dbReference type="ChEBI" id="CHEBI:83421"/>
        <dbReference type="ChEBI" id="CHEBI:456216"/>
        <dbReference type="EC" id="2.7.11.1"/>
    </reaction>
</comment>
<evidence type="ECO:0000256" key="16">
    <source>
        <dbReference type="ARBA" id="ARBA00047899"/>
    </source>
</evidence>
<dbReference type="InterPro" id="IPR001480">
    <property type="entry name" value="Bulb-type_lectin_dom"/>
</dbReference>
<keyword evidence="4 18" id="KW-0808">Transferase</keyword>
<evidence type="ECO:0000256" key="19">
    <source>
        <dbReference type="SAM" id="Phobius"/>
    </source>
</evidence>
<feature type="signal peptide" evidence="20">
    <location>
        <begin position="1"/>
        <end position="30"/>
    </location>
</feature>
<comment type="subcellular location">
    <subcellularLocation>
        <location evidence="1">Membrane</location>
        <topology evidence="1">Single-pass type I membrane protein</topology>
    </subcellularLocation>
</comment>
<dbReference type="GeneID" id="103697956"/>
<feature type="chain" id="PRO_5034537158" description="Receptor-like serine/threonine-protein kinase" evidence="20">
    <location>
        <begin position="31"/>
        <end position="806"/>
    </location>
</feature>
<evidence type="ECO:0000256" key="20">
    <source>
        <dbReference type="SAM" id="SignalP"/>
    </source>
</evidence>
<evidence type="ECO:0000256" key="2">
    <source>
        <dbReference type="ARBA" id="ARBA00022527"/>
    </source>
</evidence>
<evidence type="ECO:0000256" key="1">
    <source>
        <dbReference type="ARBA" id="ARBA00004479"/>
    </source>
</evidence>
<keyword evidence="10 18" id="KW-0067">ATP-binding</keyword>
<feature type="transmembrane region" description="Helical" evidence="19">
    <location>
        <begin position="459"/>
        <end position="482"/>
    </location>
</feature>
<dbReference type="SMART" id="SM00108">
    <property type="entry name" value="B_lectin"/>
    <property type="match status" value="1"/>
</dbReference>
<evidence type="ECO:0000256" key="6">
    <source>
        <dbReference type="ARBA" id="ARBA00022729"/>
    </source>
</evidence>
<feature type="domain" description="Bulb-type lectin" evidence="22">
    <location>
        <begin position="36"/>
        <end position="153"/>
    </location>
</feature>
<keyword evidence="2 18" id="KW-0723">Serine/threonine-protein kinase</keyword>
<dbReference type="EC" id="2.7.11.1" evidence="18"/>
<keyword evidence="5 19" id="KW-0812">Transmembrane</keyword>
<dbReference type="InterPro" id="IPR001245">
    <property type="entry name" value="Ser-Thr/Tyr_kinase_cat_dom"/>
</dbReference>
<evidence type="ECO:0000256" key="18">
    <source>
        <dbReference type="PIRNR" id="PIRNR000641"/>
    </source>
</evidence>
<evidence type="ECO:0000256" key="3">
    <source>
        <dbReference type="ARBA" id="ARBA00022536"/>
    </source>
</evidence>
<dbReference type="InterPro" id="IPR051343">
    <property type="entry name" value="G-type_lectin_kinases/EP1-like"/>
</dbReference>
<dbReference type="FunFam" id="3.30.200.20:FF:000059">
    <property type="entry name" value="S-receptor-like serine/threonine-protein kinase"/>
    <property type="match status" value="1"/>
</dbReference>
<dbReference type="Pfam" id="PF01453">
    <property type="entry name" value="B_lectin"/>
    <property type="match status" value="1"/>
</dbReference>
<keyword evidence="8 18" id="KW-0547">Nucleotide-binding</keyword>
<evidence type="ECO:0000256" key="13">
    <source>
        <dbReference type="ARBA" id="ARBA00023157"/>
    </source>
</evidence>
<evidence type="ECO:0000256" key="11">
    <source>
        <dbReference type="ARBA" id="ARBA00022989"/>
    </source>
</evidence>
<feature type="domain" description="Protein kinase" evidence="21">
    <location>
        <begin position="516"/>
        <end position="792"/>
    </location>
</feature>
<keyword evidence="13" id="KW-1015">Disulfide bond</keyword>
<evidence type="ECO:0000256" key="14">
    <source>
        <dbReference type="ARBA" id="ARBA00023170"/>
    </source>
</evidence>
<dbReference type="GO" id="GO:0016020">
    <property type="term" value="C:membrane"/>
    <property type="evidence" value="ECO:0007669"/>
    <property type="project" value="UniProtKB-SubCell"/>
</dbReference>
<comment type="similarity">
    <text evidence="18">Belongs to the protein kinase superfamily. Ser/Thr protein kinase family.</text>
</comment>
<gene>
    <name evidence="24" type="primary">LOC103697956</name>
</gene>
<dbReference type="RefSeq" id="XP_008778128.4">
    <property type="nucleotide sequence ID" value="XM_008779906.4"/>
</dbReference>
<evidence type="ECO:0000256" key="4">
    <source>
        <dbReference type="ARBA" id="ARBA00022679"/>
    </source>
</evidence>
<keyword evidence="15" id="KW-0325">Glycoprotein</keyword>
<organism evidence="23 24">
    <name type="scientific">Phoenix dactylifera</name>
    <name type="common">Date palm</name>
    <dbReference type="NCBI Taxonomy" id="42345"/>
    <lineage>
        <taxon>Eukaryota</taxon>
        <taxon>Viridiplantae</taxon>
        <taxon>Streptophyta</taxon>
        <taxon>Embryophyta</taxon>
        <taxon>Tracheophyta</taxon>
        <taxon>Spermatophyta</taxon>
        <taxon>Magnoliopsida</taxon>
        <taxon>Liliopsida</taxon>
        <taxon>Arecaceae</taxon>
        <taxon>Coryphoideae</taxon>
        <taxon>Phoeniceae</taxon>
        <taxon>Phoenix</taxon>
    </lineage>
</organism>
<dbReference type="GO" id="GO:0004674">
    <property type="term" value="F:protein serine/threonine kinase activity"/>
    <property type="evidence" value="ECO:0007669"/>
    <property type="project" value="UniProtKB-KW"/>
</dbReference>
<dbReference type="AlphaFoldDB" id="A0A8B7BJ24"/>
<dbReference type="FunFam" id="2.90.10.10:FF:000013">
    <property type="entry name" value="G-type lectin S-receptor-like serine/threonine-protein kinase LECRK1"/>
    <property type="match status" value="1"/>
</dbReference>
<keyword evidence="23" id="KW-1185">Reference proteome</keyword>
<dbReference type="InterPro" id="IPR024171">
    <property type="entry name" value="SRK-like_kinase"/>
</dbReference>
<dbReference type="InterPro" id="IPR036426">
    <property type="entry name" value="Bulb-type_lectin_dom_sf"/>
</dbReference>
<dbReference type="GO" id="GO:0030246">
    <property type="term" value="F:carbohydrate binding"/>
    <property type="evidence" value="ECO:0007669"/>
    <property type="project" value="UniProtKB-KW"/>
</dbReference>
<keyword evidence="6 20" id="KW-0732">Signal</keyword>
<evidence type="ECO:0000256" key="8">
    <source>
        <dbReference type="ARBA" id="ARBA00022741"/>
    </source>
</evidence>
<sequence length="806" mass="89977">MRMMASSSSLLLQFLAPLLLPLLLISPSYAQSHRNISLGSLLTPLGRNTSWLSPSGEFAFGFHPLENSNLFLLAIWFEKTAEKAVVWCANRDKPMQYGSTAELTTDGQLLLKDHSGQEVWNATINNASYAAMLDTGNFVLVGADDSVNWQSFDTPTDTILPSQVLDPGTELQARLTATDYSSGRFKLSFQDGGNLVLYTAAVPSGNQSDTYWTSDVTVRNGSKLVFNESGSIYFTQKNGTIFNSTSATMEQMKDFYQRATLDFDGVFRHYVHPRNGTRKGSWNESWTPVYIQPPDICQAITAKTGGGACGYNSHCIFEGLYADCECPPSYSFFDPSRKYKGCKPDFAAQSCDADEKEIEALYEFQPMIGWDWPLSEYEQLYPIEEDQCRKECLSDCFCVAATYNDWNCTKMNAPLSNGKTGSSPKTKSLIKVPRSNTTQFPPPIPIGERKDKKSWTRTGWLLLGTSALINILLVAALLLFAFHSYKKRIHSLQPNSSGTGMGLRSLTYRELQEATNNFSEQLDYGGPGAAYKGYMLDDSSTRVAVKRIENLLPDAEGEFINIVKAIGQVSHKNLVRLLGFCDEGTERFLVYEFLSTGPLRSFLFGNVRLKWNQRIQVALGIARGLLYLHEECGSQIIHCAIQPRNILLDDNFVAKISNFEFGKLLRADQTRADIAVRGTAGYIAPEWFKNMGITAKVDVYSFGVMLLEIVCCRKNLEPAVENDEAAILTNWVNSCYRNRRLDMVVGGDEEAIFDLRRVERFVTVALWCVQEEPSLRPTMWKVAQMLDGAATVPVPPDPSSYISSIQ</sequence>
<dbReference type="FunFam" id="1.10.510.10:FF:000237">
    <property type="entry name" value="G-type lectin S-receptor-like serine/threonine-protein kinase"/>
    <property type="match status" value="1"/>
</dbReference>
<reference evidence="24" key="1">
    <citation type="submission" date="2025-08" db="UniProtKB">
        <authorList>
            <consortium name="RefSeq"/>
        </authorList>
    </citation>
    <scope>IDENTIFICATION</scope>
    <source>
        <tissue evidence="24">Young leaves</tissue>
    </source>
</reference>
<evidence type="ECO:0000256" key="5">
    <source>
        <dbReference type="ARBA" id="ARBA00022692"/>
    </source>
</evidence>
<evidence type="ECO:0000256" key="15">
    <source>
        <dbReference type="ARBA" id="ARBA00023180"/>
    </source>
</evidence>
<evidence type="ECO:0000259" key="22">
    <source>
        <dbReference type="PROSITE" id="PS50927"/>
    </source>
</evidence>
<dbReference type="Proteomes" id="UP000228380">
    <property type="component" value="Unplaced"/>
</dbReference>
<evidence type="ECO:0000313" key="23">
    <source>
        <dbReference type="Proteomes" id="UP000228380"/>
    </source>
</evidence>
<evidence type="ECO:0000313" key="24">
    <source>
        <dbReference type="RefSeq" id="XP_008778128.4"/>
    </source>
</evidence>
<evidence type="ECO:0000256" key="10">
    <source>
        <dbReference type="ARBA" id="ARBA00022840"/>
    </source>
</evidence>